<dbReference type="SUPFAM" id="SSF52200">
    <property type="entry name" value="Toll/Interleukin receptor TIR domain"/>
    <property type="match status" value="1"/>
</dbReference>
<name>A0A5E4GIQ5_PRUDU</name>
<dbReference type="PANTHER" id="PTHR11017:SF527">
    <property type="entry name" value="TMV RESISTANCE PROTEIN N-LIKE"/>
    <property type="match status" value="1"/>
</dbReference>
<organism evidence="2 3">
    <name type="scientific">Prunus dulcis</name>
    <name type="common">Almond</name>
    <name type="synonym">Amygdalus dulcis</name>
    <dbReference type="NCBI Taxonomy" id="3755"/>
    <lineage>
        <taxon>Eukaryota</taxon>
        <taxon>Viridiplantae</taxon>
        <taxon>Streptophyta</taxon>
        <taxon>Embryophyta</taxon>
        <taxon>Tracheophyta</taxon>
        <taxon>Spermatophyta</taxon>
        <taxon>Magnoliopsida</taxon>
        <taxon>eudicotyledons</taxon>
        <taxon>Gunneridae</taxon>
        <taxon>Pentapetalae</taxon>
        <taxon>rosids</taxon>
        <taxon>fabids</taxon>
        <taxon>Rosales</taxon>
        <taxon>Rosaceae</taxon>
        <taxon>Amygdaloideae</taxon>
        <taxon>Amygdaleae</taxon>
        <taxon>Prunus</taxon>
    </lineage>
</organism>
<evidence type="ECO:0000259" key="1">
    <source>
        <dbReference type="PROSITE" id="PS50104"/>
    </source>
</evidence>
<dbReference type="PROSITE" id="PS50104">
    <property type="entry name" value="TIR"/>
    <property type="match status" value="1"/>
</dbReference>
<dbReference type="GO" id="GO:0007165">
    <property type="term" value="P:signal transduction"/>
    <property type="evidence" value="ECO:0007669"/>
    <property type="project" value="InterPro"/>
</dbReference>
<dbReference type="Gramene" id="VVA39747">
    <property type="protein sequence ID" value="VVA39747"/>
    <property type="gene ID" value="Prudul26B017067"/>
</dbReference>
<dbReference type="Pfam" id="PF01582">
    <property type="entry name" value="TIR"/>
    <property type="match status" value="1"/>
</dbReference>
<dbReference type="GO" id="GO:0006952">
    <property type="term" value="P:defense response"/>
    <property type="evidence" value="ECO:0007669"/>
    <property type="project" value="InterPro"/>
</dbReference>
<protein>
    <submittedName>
        <fullName evidence="2">PREDICTED: TMV resistance</fullName>
    </submittedName>
</protein>
<accession>A0A5E4GIQ5</accession>
<dbReference type="SMART" id="SM00255">
    <property type="entry name" value="TIR"/>
    <property type="match status" value="1"/>
</dbReference>
<evidence type="ECO:0000313" key="3">
    <source>
        <dbReference type="Proteomes" id="UP000327085"/>
    </source>
</evidence>
<gene>
    <name evidence="2" type="ORF">ALMOND_2B017067</name>
</gene>
<reference evidence="3" key="1">
    <citation type="journal article" date="2020" name="Plant J.">
        <title>Transposons played a major role in the diversification between the closely related almond and peach genomes: results from the almond genome sequence.</title>
        <authorList>
            <person name="Alioto T."/>
            <person name="Alexiou K.G."/>
            <person name="Bardil A."/>
            <person name="Barteri F."/>
            <person name="Castanera R."/>
            <person name="Cruz F."/>
            <person name="Dhingra A."/>
            <person name="Duval H."/>
            <person name="Fernandez I Marti A."/>
            <person name="Frias L."/>
            <person name="Galan B."/>
            <person name="Garcia J.L."/>
            <person name="Howad W."/>
            <person name="Gomez-Garrido J."/>
            <person name="Gut M."/>
            <person name="Julca I."/>
            <person name="Morata J."/>
            <person name="Puigdomenech P."/>
            <person name="Ribeca P."/>
            <person name="Rubio Cabetas M.J."/>
            <person name="Vlasova A."/>
            <person name="Wirthensohn M."/>
            <person name="Garcia-Mas J."/>
            <person name="Gabaldon T."/>
            <person name="Casacuberta J.M."/>
            <person name="Arus P."/>
        </authorList>
    </citation>
    <scope>NUCLEOTIDE SEQUENCE [LARGE SCALE GENOMIC DNA]</scope>
    <source>
        <strain evidence="3">cv. Texas</strain>
    </source>
</reference>
<dbReference type="PANTHER" id="PTHR11017">
    <property type="entry name" value="LEUCINE-RICH REPEAT-CONTAINING PROTEIN"/>
    <property type="match status" value="1"/>
</dbReference>
<dbReference type="AlphaFoldDB" id="A0A5E4GIQ5"/>
<dbReference type="Proteomes" id="UP000327085">
    <property type="component" value="Chromosome 8"/>
</dbReference>
<feature type="domain" description="TIR" evidence="1">
    <location>
        <begin position="109"/>
        <end position="284"/>
    </location>
</feature>
<dbReference type="InParanoid" id="A0A5E4GIQ5"/>
<evidence type="ECO:0000313" key="2">
    <source>
        <dbReference type="EMBL" id="VVA39747.1"/>
    </source>
</evidence>
<dbReference type="Gene3D" id="3.40.50.10140">
    <property type="entry name" value="Toll/interleukin-1 receptor homology (TIR) domain"/>
    <property type="match status" value="1"/>
</dbReference>
<dbReference type="InterPro" id="IPR035897">
    <property type="entry name" value="Toll_tir_struct_dom_sf"/>
</dbReference>
<sequence length="429" mass="48335">MAKGKQVELLLRTFRDPVLRKDSLEPLSNGIEQPKGLHFSYCSLSMEIPSAFEFQGQRAFTSATAVCPWKYQFRNPVLRKDSLEPLSNGIEQPKGLHFSYCSLSMEIPSFHDPVLRKDSLEPLSNGIDQPKGLHFSYCSLSMEIPSVFEFQGDDPDLQRGTDINPELLTAIEQSRFAIIVLSTNYASSSWYLREVTHIVQSMREKERIFPIFYDVDPSDVRHQRGSFGTSLVNHEGNCGEDREEVLEWRNALKKVANLAGWNSKDYRYDTELITEIVDAVCDKVYPTFSLLDSSKILVGLDTKLKEIDLHLDTSANDVRFVGIWGMGGMGAEGHHSTLKGGGAEGNVVRHEGAEGKWMAKARGCRRQRDVEGTKLPCRKAMWLGTRVPKATQDVARHGDAEEDTKLACRKAMWLGTRVPKETQSLHVIR</sequence>
<proteinExistence type="predicted"/>
<dbReference type="EMBL" id="CABIKO010000840">
    <property type="protein sequence ID" value="VVA39747.1"/>
    <property type="molecule type" value="Genomic_DNA"/>
</dbReference>
<dbReference type="InterPro" id="IPR044974">
    <property type="entry name" value="Disease_R_plants"/>
</dbReference>
<dbReference type="InterPro" id="IPR000157">
    <property type="entry name" value="TIR_dom"/>
</dbReference>